<accession>A0AA95IDE3</accession>
<dbReference type="KEGG" id="pwn:QNH46_09860"/>
<evidence type="ECO:0000313" key="1">
    <source>
        <dbReference type="EMBL" id="WHX50915.1"/>
    </source>
</evidence>
<dbReference type="EMBL" id="CP126084">
    <property type="protein sequence ID" value="WHX50915.1"/>
    <property type="molecule type" value="Genomic_DNA"/>
</dbReference>
<name>A0AA95IDE3_9BACL</name>
<dbReference type="RefSeq" id="WP_283927933.1">
    <property type="nucleotide sequence ID" value="NZ_CP126084.1"/>
</dbReference>
<evidence type="ECO:0000313" key="2">
    <source>
        <dbReference type="Proteomes" id="UP001177943"/>
    </source>
</evidence>
<dbReference type="Proteomes" id="UP001177943">
    <property type="component" value="Chromosome"/>
</dbReference>
<reference evidence="1" key="1">
    <citation type="submission" date="2023-05" db="EMBL/GenBank/DDBJ databases">
        <title>Comparative genomics of Bacillaceae isolates and their secondary metabolite potential.</title>
        <authorList>
            <person name="Song L."/>
            <person name="Nielsen L.J."/>
            <person name="Mohite O."/>
            <person name="Xu X."/>
            <person name="Weber T."/>
            <person name="Kovacs A.T."/>
        </authorList>
    </citation>
    <scope>NUCLEOTIDE SEQUENCE</scope>
    <source>
        <strain evidence="1">B2_4</strain>
    </source>
</reference>
<proteinExistence type="predicted"/>
<protein>
    <submittedName>
        <fullName evidence="1">Uncharacterized protein</fullName>
    </submittedName>
</protein>
<gene>
    <name evidence="1" type="ORF">QNH46_09860</name>
</gene>
<organism evidence="1 2">
    <name type="scientific">Paenibacillus woosongensis</name>
    <dbReference type="NCBI Taxonomy" id="307580"/>
    <lineage>
        <taxon>Bacteria</taxon>
        <taxon>Bacillati</taxon>
        <taxon>Bacillota</taxon>
        <taxon>Bacilli</taxon>
        <taxon>Bacillales</taxon>
        <taxon>Paenibacillaceae</taxon>
        <taxon>Paenibacillus</taxon>
    </lineage>
</organism>
<sequence>MKAGDRLSMFRFSYKISLVLLLGLTILAAPLPSLQHVQAHAQEGLLIPPDSFVIAQAAPAPEEAVRFAEQLIGKLSASKPFTAWKEARPEFQPLGPGMHAWLVTLIQDGKPLGYLILGAKPSGGYALIEYGAGPEPLFDTVALQRSLTAESGVSAHSASLPSHSAALQVEQLYAGPTLAEWRIIDRAGQAAGLQVQAATRGDSLPLQYRDARNADPLPDNESVWRRLLASLPQLSSAIVASGSSAAIPDPPTITADSFDPNDNLLWLASDQLKLTASSLTQELRQHKALIFAARSEDRNYTLPLPVYGYQTWEQGDDTAAIEHVYVMTGSAASPRFIAFDELARTGQFYNSTGQ</sequence>
<dbReference type="AlphaFoldDB" id="A0AA95IDE3"/>